<accession>A0A388K2C7</accession>
<name>A0A388K2C7_CHABU</name>
<dbReference type="EMBL" id="BFEA01000047">
    <property type="protein sequence ID" value="GBG64196.1"/>
    <property type="molecule type" value="Genomic_DNA"/>
</dbReference>
<dbReference type="Gramene" id="GBG64196">
    <property type="protein sequence ID" value="GBG64196"/>
    <property type="gene ID" value="CBR_g40896"/>
</dbReference>
<feature type="compositionally biased region" description="Basic and acidic residues" evidence="1">
    <location>
        <begin position="155"/>
        <end position="170"/>
    </location>
</feature>
<evidence type="ECO:0008006" key="4">
    <source>
        <dbReference type="Google" id="ProtNLM"/>
    </source>
</evidence>
<feature type="compositionally biased region" description="Low complexity" evidence="1">
    <location>
        <begin position="80"/>
        <end position="91"/>
    </location>
</feature>
<feature type="compositionally biased region" description="Basic and acidic residues" evidence="1">
    <location>
        <begin position="127"/>
        <end position="141"/>
    </location>
</feature>
<evidence type="ECO:0000256" key="1">
    <source>
        <dbReference type="SAM" id="MobiDB-lite"/>
    </source>
</evidence>
<organism evidence="2 3">
    <name type="scientific">Chara braunii</name>
    <name type="common">Braun's stonewort</name>
    <dbReference type="NCBI Taxonomy" id="69332"/>
    <lineage>
        <taxon>Eukaryota</taxon>
        <taxon>Viridiplantae</taxon>
        <taxon>Streptophyta</taxon>
        <taxon>Charophyceae</taxon>
        <taxon>Charales</taxon>
        <taxon>Characeae</taxon>
        <taxon>Chara</taxon>
    </lineage>
</organism>
<comment type="caution">
    <text evidence="2">The sequence shown here is derived from an EMBL/GenBank/DDBJ whole genome shotgun (WGS) entry which is preliminary data.</text>
</comment>
<feature type="compositionally biased region" description="Basic and acidic residues" evidence="1">
    <location>
        <begin position="274"/>
        <end position="295"/>
    </location>
</feature>
<keyword evidence="3" id="KW-1185">Reference proteome</keyword>
<feature type="region of interest" description="Disordered" evidence="1">
    <location>
        <begin position="416"/>
        <end position="438"/>
    </location>
</feature>
<feature type="compositionally biased region" description="Polar residues" evidence="1">
    <location>
        <begin position="144"/>
        <end position="154"/>
    </location>
</feature>
<feature type="region of interest" description="Disordered" evidence="1">
    <location>
        <begin position="110"/>
        <end position="170"/>
    </location>
</feature>
<proteinExistence type="predicted"/>
<evidence type="ECO:0000313" key="2">
    <source>
        <dbReference type="EMBL" id="GBG64196.1"/>
    </source>
</evidence>
<dbReference type="Proteomes" id="UP000265515">
    <property type="component" value="Unassembled WGS sequence"/>
</dbReference>
<protein>
    <recommendedName>
        <fullName evidence="4">Retrotransposon gag domain-containing protein</fullName>
    </recommendedName>
</protein>
<evidence type="ECO:0000313" key="3">
    <source>
        <dbReference type="Proteomes" id="UP000265515"/>
    </source>
</evidence>
<dbReference type="AlphaFoldDB" id="A0A388K2C7"/>
<reference evidence="2 3" key="1">
    <citation type="journal article" date="2018" name="Cell">
        <title>The Chara Genome: Secondary Complexity and Implications for Plant Terrestrialization.</title>
        <authorList>
            <person name="Nishiyama T."/>
            <person name="Sakayama H."/>
            <person name="Vries J.D."/>
            <person name="Buschmann H."/>
            <person name="Saint-Marcoux D."/>
            <person name="Ullrich K.K."/>
            <person name="Haas F.B."/>
            <person name="Vanderstraeten L."/>
            <person name="Becker D."/>
            <person name="Lang D."/>
            <person name="Vosolsobe S."/>
            <person name="Rombauts S."/>
            <person name="Wilhelmsson P.K.I."/>
            <person name="Janitza P."/>
            <person name="Kern R."/>
            <person name="Heyl A."/>
            <person name="Rumpler F."/>
            <person name="Villalobos L.I.A.C."/>
            <person name="Clay J.M."/>
            <person name="Skokan R."/>
            <person name="Toyoda A."/>
            <person name="Suzuki Y."/>
            <person name="Kagoshima H."/>
            <person name="Schijlen E."/>
            <person name="Tajeshwar N."/>
            <person name="Catarino B."/>
            <person name="Hetherington A.J."/>
            <person name="Saltykova A."/>
            <person name="Bonnot C."/>
            <person name="Breuninger H."/>
            <person name="Symeonidi A."/>
            <person name="Radhakrishnan G.V."/>
            <person name="Van Nieuwerburgh F."/>
            <person name="Deforce D."/>
            <person name="Chang C."/>
            <person name="Karol K.G."/>
            <person name="Hedrich R."/>
            <person name="Ulvskov P."/>
            <person name="Glockner G."/>
            <person name="Delwiche C.F."/>
            <person name="Petrasek J."/>
            <person name="Van de Peer Y."/>
            <person name="Friml J."/>
            <person name="Beilby M."/>
            <person name="Dolan L."/>
            <person name="Kohara Y."/>
            <person name="Sugano S."/>
            <person name="Fujiyama A."/>
            <person name="Delaux P.-M."/>
            <person name="Quint M."/>
            <person name="TheiBen G."/>
            <person name="Hagemann M."/>
            <person name="Harholt J."/>
            <person name="Dunand C."/>
            <person name="Zachgo S."/>
            <person name="Langdale J."/>
            <person name="Maumus F."/>
            <person name="Straeten D.V.D."/>
            <person name="Gould S.B."/>
            <person name="Rensing S.A."/>
        </authorList>
    </citation>
    <scope>NUCLEOTIDE SEQUENCE [LARGE SCALE GENOMIC DNA]</scope>
    <source>
        <strain evidence="2 3">S276</strain>
    </source>
</reference>
<feature type="region of interest" description="Disordered" evidence="1">
    <location>
        <begin position="42"/>
        <end position="97"/>
    </location>
</feature>
<gene>
    <name evidence="2" type="ORF">CBR_g40896</name>
</gene>
<feature type="compositionally biased region" description="Basic and acidic residues" evidence="1">
    <location>
        <begin position="335"/>
        <end position="344"/>
    </location>
</feature>
<feature type="region of interest" description="Disordered" evidence="1">
    <location>
        <begin position="257"/>
        <end position="344"/>
    </location>
</feature>
<sequence length="923" mass="102081">MARRKKWKPFSPTSPSYAEKLERLKSSATLADALRPEELLHGGERRLNWPTAVRDSKAGNGQGEGAVVGAGESDGKRGVGAEATTTYTTGEDAAEQKSKVLAKQDGINAKGKAGAVGGSEVSRSHRRVSDTRLAAEKEQHSHNRVSADNGFTSGDSERGERRDASAEEGSKGIALKGVWAGISEDGGREGGNLKGVVEREEDVSGKAATVGKGGGTRLKLRLPEPEEVSISRPASESIIWDKKREISGEGWYSSREAAKPKRVALTTQPSPRPKLVDGVRRVARLRDDMQLDERRNNHRGGGGEEGAERDHGFAAVARLKELKSGSPKRGGRGGKWREDTEKDADADAREYKALRTVTARKDFIALGLGSGPGGKEGRSARVQAAALPWTRFFFPADDLGSTPSLRTQYFDVYIDDEDENENERRRGPGDIGSESRSSVAVSADWGDTMIAPEIAVMREMESLREQNLRLSYLRCPGLPPILKSMGDAMAQRGVERRSDERGALIEALPKQDITAFARWVTRLRPALTAGATVQNLLPLLTLSQGLLREVVQQRMDFYLQQVEEERRMYKEREFALKVELEVAKKRRAGGSNTGGGRESNLATVMLSMMRGVMWNNKLLQAHLLTERQQRQKHQQEVAALTTAVRAPATQQQQQQQLLDSTLARINSIEAKTSAAPGCMIDATKQLNERIDHVVTIIGELGDFTSPATISSTVAAIKASITKLQTRPDAATKNYKMPHFDISKFDDYNKSDALIWWQSFLTEASCRTVPTDDMMKALYLQLIGGAQAWMNHLAATKKCTIAELHTHITWKEFEKLWFTRFMVRNVVKAAMNEVYTCSQGSMSTRDCTTKWQKIVTTPGFDLSFTNQRSEFFSRSCAGLRLRTTLGNEYDYASFQTLLDRANLVIQTDDKTANEWQSQPHYVAK</sequence>
<feature type="compositionally biased region" description="Basic and acidic residues" evidence="1">
    <location>
        <begin position="306"/>
        <end position="323"/>
    </location>
</feature>